<dbReference type="OrthoDB" id="8003659at2"/>
<name>A0A177JDB0_SPHYA</name>
<dbReference type="AlphaFoldDB" id="A0A177JDB0"/>
<dbReference type="EMBL" id="LSTR01000081">
    <property type="protein sequence ID" value="OAH38601.1"/>
    <property type="molecule type" value="Genomic_DNA"/>
</dbReference>
<organism evidence="2 3">
    <name type="scientific">Sphingobium yanoikuyae</name>
    <name type="common">Sphingomonas yanoikuyae</name>
    <dbReference type="NCBI Taxonomy" id="13690"/>
    <lineage>
        <taxon>Bacteria</taxon>
        <taxon>Pseudomonadati</taxon>
        <taxon>Pseudomonadota</taxon>
        <taxon>Alphaproteobacteria</taxon>
        <taxon>Sphingomonadales</taxon>
        <taxon>Sphingomonadaceae</taxon>
        <taxon>Sphingobium</taxon>
    </lineage>
</organism>
<reference evidence="2 3" key="1">
    <citation type="submission" date="2016-02" db="EMBL/GenBank/DDBJ databases">
        <authorList>
            <person name="Wen L."/>
            <person name="He K."/>
            <person name="Yang H."/>
        </authorList>
    </citation>
    <scope>NUCLEOTIDE SEQUENCE [LARGE SCALE GENOMIC DNA]</scope>
    <source>
        <strain evidence="2 3">CD09_2</strain>
    </source>
</reference>
<dbReference type="Proteomes" id="UP000077262">
    <property type="component" value="Unassembled WGS sequence"/>
</dbReference>
<comment type="caution">
    <text evidence="2">The sequence shown here is derived from an EMBL/GenBank/DDBJ whole genome shotgun (WGS) entry which is preliminary data.</text>
</comment>
<evidence type="ECO:0000313" key="3">
    <source>
        <dbReference type="Proteomes" id="UP000077262"/>
    </source>
</evidence>
<dbReference type="RefSeq" id="WP_063976999.1">
    <property type="nucleotide sequence ID" value="NZ_LSTR01000081.1"/>
</dbReference>
<keyword evidence="1" id="KW-0812">Transmembrane</keyword>
<evidence type="ECO:0008006" key="4">
    <source>
        <dbReference type="Google" id="ProtNLM"/>
    </source>
</evidence>
<accession>A0A177JDB0</accession>
<keyword evidence="1" id="KW-1133">Transmembrane helix</keyword>
<feature type="transmembrane region" description="Helical" evidence="1">
    <location>
        <begin position="79"/>
        <end position="104"/>
    </location>
</feature>
<evidence type="ECO:0000313" key="2">
    <source>
        <dbReference type="EMBL" id="OAH38601.1"/>
    </source>
</evidence>
<sequence length="110" mass="12141">MFGLILTAVTILILAAISYRANIRYGDEDRLPMQWSFKGKVNWSAPRRWALAFTPILAVICISPAAILLVIAPPHEGDAIIGIAVLSLMGACFIAAHLFHLWLIDRTVTR</sequence>
<feature type="transmembrane region" description="Helical" evidence="1">
    <location>
        <begin position="49"/>
        <end position="72"/>
    </location>
</feature>
<gene>
    <name evidence="2" type="ORF">AX777_23455</name>
</gene>
<keyword evidence="1" id="KW-0472">Membrane</keyword>
<evidence type="ECO:0000256" key="1">
    <source>
        <dbReference type="SAM" id="Phobius"/>
    </source>
</evidence>
<proteinExistence type="predicted"/>
<protein>
    <recommendedName>
        <fullName evidence="4">DUF1648 domain-containing protein</fullName>
    </recommendedName>
</protein>